<dbReference type="GO" id="GO:0009279">
    <property type="term" value="C:cell outer membrane"/>
    <property type="evidence" value="ECO:0007669"/>
    <property type="project" value="UniProtKB-SubCell"/>
</dbReference>
<comment type="caution">
    <text evidence="8">The sequence shown here is derived from an EMBL/GenBank/DDBJ whole genome shotgun (WGS) entry which is preliminary data.</text>
</comment>
<keyword evidence="7" id="KW-0449">Lipoprotein</keyword>
<comment type="similarity">
    <text evidence="2">Belongs to the bacteroidetes fimbrillin superfamily. FimB/Mfa2 family.</text>
</comment>
<comment type="subcellular location">
    <subcellularLocation>
        <location evidence="1">Cell outer membrane</location>
    </subcellularLocation>
</comment>
<evidence type="ECO:0008006" key="10">
    <source>
        <dbReference type="Google" id="ProtNLM"/>
    </source>
</evidence>
<keyword evidence="4" id="KW-0472">Membrane</keyword>
<dbReference type="RefSeq" id="WP_087425470.1">
    <property type="nucleotide sequence ID" value="NZ_CAMMFP010000032.1"/>
</dbReference>
<dbReference type="PROSITE" id="PS51257">
    <property type="entry name" value="PROKAR_LIPOPROTEIN"/>
    <property type="match status" value="1"/>
</dbReference>
<dbReference type="InterPro" id="IPR014941">
    <property type="entry name" value="FimB/Mfa2/Mfa3"/>
</dbReference>
<dbReference type="Proteomes" id="UP000195386">
    <property type="component" value="Unassembled WGS sequence"/>
</dbReference>
<evidence type="ECO:0000256" key="6">
    <source>
        <dbReference type="ARBA" id="ARBA00023237"/>
    </source>
</evidence>
<protein>
    <recommendedName>
        <fullName evidence="10">FimB/Mfa2 family fimbrial subunit</fullName>
    </recommendedName>
</protein>
<evidence type="ECO:0000256" key="7">
    <source>
        <dbReference type="ARBA" id="ARBA00023288"/>
    </source>
</evidence>
<evidence type="ECO:0000256" key="2">
    <source>
        <dbReference type="ARBA" id="ARBA00007248"/>
    </source>
</evidence>
<evidence type="ECO:0000256" key="1">
    <source>
        <dbReference type="ARBA" id="ARBA00004442"/>
    </source>
</evidence>
<accession>A0A1Y3Z4S2</accession>
<proteinExistence type="inferred from homology"/>
<keyword evidence="3" id="KW-0732">Signal</keyword>
<name>A0A1Y3Z4S2_9BACE</name>
<dbReference type="Pfam" id="PF08842">
    <property type="entry name" value="Mfa2"/>
    <property type="match status" value="1"/>
</dbReference>
<dbReference type="AlphaFoldDB" id="A0A1Y3Z4S2"/>
<evidence type="ECO:0000256" key="4">
    <source>
        <dbReference type="ARBA" id="ARBA00023136"/>
    </source>
</evidence>
<dbReference type="EMBL" id="NFII01000002">
    <property type="protein sequence ID" value="OUO02620.1"/>
    <property type="molecule type" value="Genomic_DNA"/>
</dbReference>
<organism evidence="8 9">
    <name type="scientific">Bacteroides clarus</name>
    <dbReference type="NCBI Taxonomy" id="626929"/>
    <lineage>
        <taxon>Bacteria</taxon>
        <taxon>Pseudomonadati</taxon>
        <taxon>Bacteroidota</taxon>
        <taxon>Bacteroidia</taxon>
        <taxon>Bacteroidales</taxon>
        <taxon>Bacteroidaceae</taxon>
        <taxon>Bacteroides</taxon>
    </lineage>
</organism>
<evidence type="ECO:0000256" key="5">
    <source>
        <dbReference type="ARBA" id="ARBA00023139"/>
    </source>
</evidence>
<dbReference type="Gene3D" id="2.60.40.2630">
    <property type="match status" value="1"/>
</dbReference>
<evidence type="ECO:0000313" key="8">
    <source>
        <dbReference type="EMBL" id="OUO02620.1"/>
    </source>
</evidence>
<keyword evidence="5" id="KW-0564">Palmitate</keyword>
<evidence type="ECO:0000313" key="9">
    <source>
        <dbReference type="Proteomes" id="UP000195386"/>
    </source>
</evidence>
<sequence length="320" mass="35170">MKKLIMFIGIAVLIAGCSDDDKDNTTDNSHLISPRMAMSIDNINGQQSSFTGILTVVPCDANSSIYYGNYVRGKLSPFYGYYQVKDGTFYDGSINREISLPIGTYNMIYWGTPKYQDPVYAHPAIKEAAHSIGLDMSKQSLGLFKISADTIYYPVFDLVYAAQTIKIGSESLKASLKRVVAGLKVVLKDKDDTVLSSSIDSVAVRITNIYSELNYYTGEPQGIPRTIAFPLARSIDGTQMSNSTVMLFPSAGKSEFQLTITLKNGNVKSFKQTLSSPLNANTKLTLTLSLGNIFSEESSGDFTVDNWNEKNENIDVPIIE</sequence>
<evidence type="ECO:0000256" key="3">
    <source>
        <dbReference type="ARBA" id="ARBA00022729"/>
    </source>
</evidence>
<gene>
    <name evidence="8" type="ORF">B5F97_03695</name>
</gene>
<keyword evidence="6" id="KW-0998">Cell outer membrane</keyword>
<reference evidence="9" key="1">
    <citation type="submission" date="2017-04" db="EMBL/GenBank/DDBJ databases">
        <title>Function of individual gut microbiota members based on whole genome sequencing of pure cultures obtained from chicken caecum.</title>
        <authorList>
            <person name="Medvecky M."/>
            <person name="Cejkova D."/>
            <person name="Polansky O."/>
            <person name="Karasova D."/>
            <person name="Kubasova T."/>
            <person name="Cizek A."/>
            <person name="Rychlik I."/>
        </authorList>
    </citation>
    <scope>NUCLEOTIDE SEQUENCE [LARGE SCALE GENOMIC DNA]</scope>
    <source>
        <strain evidence="9">An43</strain>
    </source>
</reference>